<organism evidence="1 2">
    <name type="scientific">Coraliomargarita akajimensis (strain DSM 45221 / IAM 15411 / JCM 23193 / KCTC 12865 / 04OKA010-24)</name>
    <dbReference type="NCBI Taxonomy" id="583355"/>
    <lineage>
        <taxon>Bacteria</taxon>
        <taxon>Pseudomonadati</taxon>
        <taxon>Verrucomicrobiota</taxon>
        <taxon>Opitutia</taxon>
        <taxon>Puniceicoccales</taxon>
        <taxon>Coraliomargaritaceae</taxon>
        <taxon>Coraliomargarita</taxon>
    </lineage>
</organism>
<dbReference type="OrthoDB" id="193927at2"/>
<evidence type="ECO:0000313" key="1">
    <source>
        <dbReference type="EMBL" id="ADE54872.1"/>
    </source>
</evidence>
<dbReference type="KEGG" id="caa:Caka_1854"/>
<sequence>MPKADPLEQLSVLNELLARVHGSDPEGAEHARRLLDFFREETPDELHQLTVRDCADKLARMHLGEDDDAVAFAHWHVPEASECSPLWIRQAIVGEMKKLAGRRRALLLVTGLREAICPSGGYWTKAREDQFRRVRDWIDELVCAWASRESQLQVIVI</sequence>
<dbReference type="RefSeq" id="WP_013043594.1">
    <property type="nucleotide sequence ID" value="NC_014008.1"/>
</dbReference>
<dbReference type="HOGENOM" id="CLU_1674941_0_0_0"/>
<name>D5EKC3_CORAD</name>
<gene>
    <name evidence="1" type="ordered locus">Caka_1854</name>
</gene>
<dbReference type="Proteomes" id="UP000000925">
    <property type="component" value="Chromosome"/>
</dbReference>
<reference evidence="1 2" key="1">
    <citation type="journal article" date="2010" name="Stand. Genomic Sci.">
        <title>Complete genome sequence of Coraliomargarita akajimensis type strain (04OKA010-24).</title>
        <authorList>
            <person name="Mavromatis K."/>
            <person name="Abt B."/>
            <person name="Brambilla E."/>
            <person name="Lapidus A."/>
            <person name="Copeland A."/>
            <person name="Deshpande S."/>
            <person name="Nolan M."/>
            <person name="Lucas S."/>
            <person name="Tice H."/>
            <person name="Cheng J.F."/>
            <person name="Han C."/>
            <person name="Detter J.C."/>
            <person name="Woyke T."/>
            <person name="Goodwin L."/>
            <person name="Pitluck S."/>
            <person name="Held B."/>
            <person name="Brettin T."/>
            <person name="Tapia R."/>
            <person name="Ivanova N."/>
            <person name="Mikhailova N."/>
            <person name="Pati A."/>
            <person name="Liolios K."/>
            <person name="Chen A."/>
            <person name="Palaniappan K."/>
            <person name="Land M."/>
            <person name="Hauser L."/>
            <person name="Chang Y.J."/>
            <person name="Jeffries C.D."/>
            <person name="Rohde M."/>
            <person name="Goker M."/>
            <person name="Bristow J."/>
            <person name="Eisen J.A."/>
            <person name="Markowitz V."/>
            <person name="Hugenholtz P."/>
            <person name="Klenk H.P."/>
            <person name="Kyrpides N.C."/>
        </authorList>
    </citation>
    <scope>NUCLEOTIDE SEQUENCE [LARGE SCALE GENOMIC DNA]</scope>
    <source>
        <strain evidence="2">DSM 45221 / IAM 15411 / JCM 23193 / KCTC 12865</strain>
    </source>
</reference>
<dbReference type="STRING" id="583355.Caka_1854"/>
<proteinExistence type="predicted"/>
<keyword evidence="2" id="KW-1185">Reference proteome</keyword>
<dbReference type="AlphaFoldDB" id="D5EKC3"/>
<dbReference type="EMBL" id="CP001998">
    <property type="protein sequence ID" value="ADE54872.1"/>
    <property type="molecule type" value="Genomic_DNA"/>
</dbReference>
<protein>
    <submittedName>
        <fullName evidence="1">Uncharacterized protein</fullName>
    </submittedName>
</protein>
<accession>D5EKC3</accession>
<evidence type="ECO:0000313" key="2">
    <source>
        <dbReference type="Proteomes" id="UP000000925"/>
    </source>
</evidence>